<reference evidence="1" key="1">
    <citation type="submission" date="2022-10" db="EMBL/GenBank/DDBJ databases">
        <title>Roseovarius pelagicus sp. nov., isolated from Arctic seawater.</title>
        <authorList>
            <person name="Hong Y.W."/>
            <person name="Hwang C.Y."/>
        </authorList>
    </citation>
    <scope>NUCLEOTIDE SEQUENCE</scope>
    <source>
        <strain evidence="1">HL-MP18</strain>
    </source>
</reference>
<protein>
    <submittedName>
        <fullName evidence="1">Uncharacterized protein</fullName>
    </submittedName>
</protein>
<dbReference type="Proteomes" id="UP001064087">
    <property type="component" value="Chromosome"/>
</dbReference>
<dbReference type="EMBL" id="CP106738">
    <property type="protein sequence ID" value="UXX84404.1"/>
    <property type="molecule type" value="Genomic_DNA"/>
</dbReference>
<organism evidence="1 2">
    <name type="scientific">Roseovarius pelagicus</name>
    <dbReference type="NCBI Taxonomy" id="2980108"/>
    <lineage>
        <taxon>Bacteria</taxon>
        <taxon>Pseudomonadati</taxon>
        <taxon>Pseudomonadota</taxon>
        <taxon>Alphaproteobacteria</taxon>
        <taxon>Rhodobacterales</taxon>
        <taxon>Roseobacteraceae</taxon>
        <taxon>Roseovarius</taxon>
    </lineage>
</organism>
<evidence type="ECO:0000313" key="2">
    <source>
        <dbReference type="Proteomes" id="UP001064087"/>
    </source>
</evidence>
<sequence length="130" mass="14008">MKIVTVLPSVAVGIFVGLSIPASAEFFYISDEGLCDAPGEEHEMQHTIFLTSHEMSNHFFGCNWPQNIGAVLANEGSAVVAASCQNGTGMWQAEFEFAPQTDGYLAVFQNGGGISPVKFYHCPSVEEESE</sequence>
<proteinExistence type="predicted"/>
<evidence type="ECO:0000313" key="1">
    <source>
        <dbReference type="EMBL" id="UXX84404.1"/>
    </source>
</evidence>
<accession>A0ABY6DE22</accession>
<keyword evidence="2" id="KW-1185">Reference proteome</keyword>
<gene>
    <name evidence="1" type="ORF">N7U68_07120</name>
</gene>
<name>A0ABY6DE22_9RHOB</name>
<dbReference type="RefSeq" id="WP_263048694.1">
    <property type="nucleotide sequence ID" value="NZ_CP106738.1"/>
</dbReference>